<dbReference type="EMBL" id="PQVF01000004">
    <property type="protein sequence ID" value="POY37358.1"/>
    <property type="molecule type" value="Genomic_DNA"/>
</dbReference>
<dbReference type="AlphaFoldDB" id="A0A2S5A454"/>
<dbReference type="Pfam" id="PF12867">
    <property type="entry name" value="DinB_2"/>
    <property type="match status" value="1"/>
</dbReference>
<organism evidence="2 3">
    <name type="scientific">Solitalea longa</name>
    <dbReference type="NCBI Taxonomy" id="2079460"/>
    <lineage>
        <taxon>Bacteria</taxon>
        <taxon>Pseudomonadati</taxon>
        <taxon>Bacteroidota</taxon>
        <taxon>Sphingobacteriia</taxon>
        <taxon>Sphingobacteriales</taxon>
        <taxon>Sphingobacteriaceae</taxon>
        <taxon>Solitalea</taxon>
    </lineage>
</organism>
<comment type="caution">
    <text evidence="2">The sequence shown here is derived from an EMBL/GenBank/DDBJ whole genome shotgun (WGS) entry which is preliminary data.</text>
</comment>
<dbReference type="InterPro" id="IPR024775">
    <property type="entry name" value="DinB-like"/>
</dbReference>
<evidence type="ECO:0000259" key="1">
    <source>
        <dbReference type="Pfam" id="PF12867"/>
    </source>
</evidence>
<sequence length="153" mass="17582">MNRQIETLRKTRAFTLSVINELTVEQLNKIPEGFNNNIVWHLGHLLASKQGVCYVRSGNPVTIDEHLFNNHRPGTKPEGLVNGEEVETIKGLLISVLDQFETDYENHVFDNYTSWTTRYGVELNNIEEALDFIIYHEGLHLGYIMALKKLVNN</sequence>
<keyword evidence="3" id="KW-1185">Reference proteome</keyword>
<evidence type="ECO:0000313" key="3">
    <source>
        <dbReference type="Proteomes" id="UP000236893"/>
    </source>
</evidence>
<reference evidence="2 3" key="1">
    <citation type="submission" date="2018-01" db="EMBL/GenBank/DDBJ databases">
        <authorList>
            <person name="Gaut B.S."/>
            <person name="Morton B.R."/>
            <person name="Clegg M.T."/>
            <person name="Duvall M.R."/>
        </authorList>
    </citation>
    <scope>NUCLEOTIDE SEQUENCE [LARGE SCALE GENOMIC DNA]</scope>
    <source>
        <strain evidence="2 3">HR-AV</strain>
    </source>
</reference>
<dbReference type="SUPFAM" id="SSF109854">
    <property type="entry name" value="DinB/YfiT-like putative metalloenzymes"/>
    <property type="match status" value="1"/>
</dbReference>
<dbReference type="InterPro" id="IPR034660">
    <property type="entry name" value="DinB/YfiT-like"/>
</dbReference>
<dbReference type="RefSeq" id="WP_103788266.1">
    <property type="nucleotide sequence ID" value="NZ_PQVF01000004.1"/>
</dbReference>
<feature type="domain" description="DinB-like" evidence="1">
    <location>
        <begin position="8"/>
        <end position="144"/>
    </location>
</feature>
<dbReference type="Gene3D" id="1.20.120.450">
    <property type="entry name" value="dinb family like domain"/>
    <property type="match status" value="1"/>
</dbReference>
<protein>
    <submittedName>
        <fullName evidence="2">DinB family protein</fullName>
    </submittedName>
</protein>
<proteinExistence type="predicted"/>
<dbReference type="OrthoDB" id="4295522at2"/>
<accession>A0A2S5A454</accession>
<dbReference type="Proteomes" id="UP000236893">
    <property type="component" value="Unassembled WGS sequence"/>
</dbReference>
<evidence type="ECO:0000313" key="2">
    <source>
        <dbReference type="EMBL" id="POY37358.1"/>
    </source>
</evidence>
<name>A0A2S5A454_9SPHI</name>
<gene>
    <name evidence="2" type="ORF">C3K47_06240</name>
</gene>